<reference evidence="2" key="1">
    <citation type="submission" date="2023-10" db="EMBL/GenBank/DDBJ databases">
        <authorList>
            <person name="Chen Y."/>
            <person name="Shah S."/>
            <person name="Dougan E. K."/>
            <person name="Thang M."/>
            <person name="Chan C."/>
        </authorList>
    </citation>
    <scope>NUCLEOTIDE SEQUENCE [LARGE SCALE GENOMIC DNA]</scope>
</reference>
<proteinExistence type="predicted"/>
<comment type="caution">
    <text evidence="2">The sequence shown here is derived from an EMBL/GenBank/DDBJ whole genome shotgun (WGS) entry which is preliminary data.</text>
</comment>
<evidence type="ECO:0000256" key="1">
    <source>
        <dbReference type="SAM" id="MobiDB-lite"/>
    </source>
</evidence>
<gene>
    <name evidence="2" type="ORF">PCOR1329_LOCUS21513</name>
</gene>
<dbReference type="EMBL" id="CAUYUJ010007094">
    <property type="protein sequence ID" value="CAK0819548.1"/>
    <property type="molecule type" value="Genomic_DNA"/>
</dbReference>
<name>A0ABN9RK80_9DINO</name>
<evidence type="ECO:0000313" key="3">
    <source>
        <dbReference type="Proteomes" id="UP001189429"/>
    </source>
</evidence>
<evidence type="ECO:0000313" key="2">
    <source>
        <dbReference type="EMBL" id="CAK0819548.1"/>
    </source>
</evidence>
<organism evidence="2 3">
    <name type="scientific">Prorocentrum cordatum</name>
    <dbReference type="NCBI Taxonomy" id="2364126"/>
    <lineage>
        <taxon>Eukaryota</taxon>
        <taxon>Sar</taxon>
        <taxon>Alveolata</taxon>
        <taxon>Dinophyceae</taxon>
        <taxon>Prorocentrales</taxon>
        <taxon>Prorocentraceae</taxon>
        <taxon>Prorocentrum</taxon>
    </lineage>
</organism>
<sequence>MFERAVDAMQTPGPLAQRHAERASKLEFQQILNVSQASEPAVTIEYHSFWHDPSSGAPREWRCRACSAVARTDHDLGSLRAKEMFKRCEPTQVLSWAADAFFYASQKEGLIEAKPSVLGAYSSVS</sequence>
<feature type="region of interest" description="Disordered" evidence="1">
    <location>
        <begin position="1"/>
        <end position="21"/>
    </location>
</feature>
<dbReference type="Proteomes" id="UP001189429">
    <property type="component" value="Unassembled WGS sequence"/>
</dbReference>
<protein>
    <submittedName>
        <fullName evidence="2">Uncharacterized protein</fullName>
    </submittedName>
</protein>
<keyword evidence="3" id="KW-1185">Reference proteome</keyword>
<accession>A0ABN9RK80</accession>